<reference evidence="1" key="1">
    <citation type="submission" date="2018-05" db="EMBL/GenBank/DDBJ databases">
        <authorList>
            <person name="Lanie J.A."/>
            <person name="Ng W.-L."/>
            <person name="Kazmierczak K.M."/>
            <person name="Andrzejewski T.M."/>
            <person name="Davidsen T.M."/>
            <person name="Wayne K.J."/>
            <person name="Tettelin H."/>
            <person name="Glass J.I."/>
            <person name="Rusch D."/>
            <person name="Podicherti R."/>
            <person name="Tsui H.-C.T."/>
            <person name="Winkler M.E."/>
        </authorList>
    </citation>
    <scope>NUCLEOTIDE SEQUENCE</scope>
</reference>
<proteinExistence type="predicted"/>
<dbReference type="InterPro" id="IPR011009">
    <property type="entry name" value="Kinase-like_dom_sf"/>
</dbReference>
<evidence type="ECO:0008006" key="2">
    <source>
        <dbReference type="Google" id="ProtNLM"/>
    </source>
</evidence>
<evidence type="ECO:0000313" key="1">
    <source>
        <dbReference type="EMBL" id="SVC20948.1"/>
    </source>
</evidence>
<sequence length="307" mass="35604">MGRIGIPDQFSIESVAGGMNNKVFCVSTNDRKFLLKCYFSHPDDNRDRLRTEYAFLTFAVNCNIFCVPKPVAVDPENQIALYEFISGRPLDLDEVTTENVESAIAFYFDLNRHRFHECAVRLSNGSEACFTYMDHFSCVESRVDRLSLVADSEAKKIITRKLYFAWKEAQEFAIDQLKRSAIDPNLQISKKMLSPSDFGFHNAILTNSGELYFVDFEYAGWDNPSKTICDFFCQPKFPVSLNHYPIWFSNFQDRDVECAVDFAVRTLLPLYRVKWCCILLNHFLTVGEKRREFSNEIVDIDIQRRSQ</sequence>
<accession>A0A382K9D7</accession>
<dbReference type="SUPFAM" id="SSF56112">
    <property type="entry name" value="Protein kinase-like (PK-like)"/>
    <property type="match status" value="1"/>
</dbReference>
<protein>
    <recommendedName>
        <fullName evidence="2">Aminoglycoside phosphotransferase domain-containing protein</fullName>
    </recommendedName>
</protein>
<dbReference type="Gene3D" id="3.30.200.20">
    <property type="entry name" value="Phosphorylase Kinase, domain 1"/>
    <property type="match status" value="1"/>
</dbReference>
<dbReference type="AlphaFoldDB" id="A0A382K9D7"/>
<dbReference type="Pfam" id="PF01633">
    <property type="entry name" value="Choline_kinase"/>
    <property type="match status" value="1"/>
</dbReference>
<dbReference type="EMBL" id="UINC01079186">
    <property type="protein sequence ID" value="SVC20948.1"/>
    <property type="molecule type" value="Genomic_DNA"/>
</dbReference>
<gene>
    <name evidence="1" type="ORF">METZ01_LOCUS273802</name>
</gene>
<dbReference type="Gene3D" id="3.90.1200.10">
    <property type="match status" value="1"/>
</dbReference>
<organism evidence="1">
    <name type="scientific">marine metagenome</name>
    <dbReference type="NCBI Taxonomy" id="408172"/>
    <lineage>
        <taxon>unclassified sequences</taxon>
        <taxon>metagenomes</taxon>
        <taxon>ecological metagenomes</taxon>
    </lineage>
</organism>
<feature type="non-terminal residue" evidence="1">
    <location>
        <position position="307"/>
    </location>
</feature>
<name>A0A382K9D7_9ZZZZ</name>